<protein>
    <recommendedName>
        <fullName evidence="2">HTH cro/C1-type domain-containing protein</fullName>
    </recommendedName>
</protein>
<dbReference type="RefSeq" id="WP_065904004.1">
    <property type="nucleotide sequence ID" value="NZ_CP014913.1"/>
</dbReference>
<dbReference type="InterPro" id="IPR001387">
    <property type="entry name" value="Cro/C1-type_HTH"/>
</dbReference>
<keyword evidence="5" id="KW-1185">Reference proteome</keyword>
<geneLocation type="plasmid" evidence="3">
    <name>pL11995-1</name>
</geneLocation>
<dbReference type="InterPro" id="IPR050807">
    <property type="entry name" value="TransReg_Diox_bact_type"/>
</dbReference>
<evidence type="ECO:0000313" key="3">
    <source>
        <dbReference type="EMBL" id="ANZ68541.1"/>
    </source>
</evidence>
<dbReference type="EMBL" id="CP014926">
    <property type="protein sequence ID" value="ANZ68555.1"/>
    <property type="molecule type" value="Genomic_DNA"/>
</dbReference>
<dbReference type="PANTHER" id="PTHR46797:SF1">
    <property type="entry name" value="METHYLPHOSPHONATE SYNTHASE"/>
    <property type="match status" value="1"/>
</dbReference>
<keyword evidence="1" id="KW-0238">DNA-binding</keyword>
<reference evidence="3 5" key="1">
    <citation type="submission" date="2016-03" db="EMBL/GenBank/DDBJ databases">
        <title>Pediococcus and Lactobacillus from brewery environment - whole genome sequencing and assembly.</title>
        <authorList>
            <person name="Behr J."/>
            <person name="Geissler A.J."/>
            <person name="Vogel R.F."/>
        </authorList>
    </citation>
    <scope>NUCLEOTIDE SEQUENCE [LARGE SCALE GENOMIC DNA]</scope>
    <source>
        <strain evidence="3 5">TMW 1.1995</strain>
        <plasmid evidence="3">pL11995-1</plasmid>
        <plasmid evidence="5">pl11995-1</plasmid>
        <plasmid evidence="5">pl11995-2</plasmid>
        <plasmid evidence="4">pL11995-2</plasmid>
    </source>
</reference>
<dbReference type="GO" id="GO:0003677">
    <property type="term" value="F:DNA binding"/>
    <property type="evidence" value="ECO:0007669"/>
    <property type="project" value="UniProtKB-KW"/>
</dbReference>
<keyword evidence="3" id="KW-0614">Plasmid</keyword>
<geneLocation type="plasmid" evidence="5">
    <name>pl11995-1</name>
</geneLocation>
<dbReference type="PROSITE" id="PS50943">
    <property type="entry name" value="HTH_CROC1"/>
    <property type="match status" value="1"/>
</dbReference>
<dbReference type="EMBL" id="CP014925">
    <property type="protein sequence ID" value="ANZ68541.1"/>
    <property type="molecule type" value="Genomic_DNA"/>
</dbReference>
<dbReference type="SMART" id="SM00530">
    <property type="entry name" value="HTH_XRE"/>
    <property type="match status" value="1"/>
</dbReference>
<geneLocation type="plasmid" evidence="4">
    <name>pL11995-2</name>
</geneLocation>
<dbReference type="InterPro" id="IPR010982">
    <property type="entry name" value="Lambda_DNA-bd_dom_sf"/>
</dbReference>
<accession>A0A1B2J2L6</accession>
<geneLocation type="plasmid" evidence="5">
    <name>pl11995-2</name>
</geneLocation>
<sequence length="82" mass="9081">MKNNVRVIREYKKISQTKLAELAGISRPGLSTIENGHKQASLDTAWKIANALNVTVDDVFFNQNVRLVIQGTEHSDKITASS</sequence>
<dbReference type="SUPFAM" id="SSF47413">
    <property type="entry name" value="lambda repressor-like DNA-binding domains"/>
    <property type="match status" value="1"/>
</dbReference>
<dbReference type="Proteomes" id="UP000093267">
    <property type="component" value="Plasmid pL11995-2"/>
</dbReference>
<evidence type="ECO:0000259" key="2">
    <source>
        <dbReference type="PROSITE" id="PS50943"/>
    </source>
</evidence>
<dbReference type="GO" id="GO:0003700">
    <property type="term" value="F:DNA-binding transcription factor activity"/>
    <property type="evidence" value="ECO:0007669"/>
    <property type="project" value="TreeGrafter"/>
</dbReference>
<gene>
    <name evidence="3" type="ORF">AYR63_15420</name>
    <name evidence="4" type="ORF">AYR63_15485</name>
</gene>
<dbReference type="PANTHER" id="PTHR46797">
    <property type="entry name" value="HTH-TYPE TRANSCRIPTIONAL REGULATOR"/>
    <property type="match status" value="1"/>
</dbReference>
<dbReference type="Proteomes" id="UP000093267">
    <property type="component" value="Plasmid pL11995-1"/>
</dbReference>
<name>A0A1B2J2L6_9LACO</name>
<dbReference type="GO" id="GO:0005829">
    <property type="term" value="C:cytosol"/>
    <property type="evidence" value="ECO:0007669"/>
    <property type="project" value="TreeGrafter"/>
</dbReference>
<evidence type="ECO:0000313" key="4">
    <source>
        <dbReference type="EMBL" id="ANZ68555.1"/>
    </source>
</evidence>
<dbReference type="OrthoDB" id="1859224at2"/>
<feature type="domain" description="HTH cro/C1-type" evidence="2">
    <location>
        <begin position="5"/>
        <end position="59"/>
    </location>
</feature>
<evidence type="ECO:0000256" key="1">
    <source>
        <dbReference type="ARBA" id="ARBA00023125"/>
    </source>
</evidence>
<proteinExistence type="predicted"/>
<dbReference type="AlphaFoldDB" id="A0A1B2J2L6"/>
<dbReference type="Gene3D" id="1.10.260.40">
    <property type="entry name" value="lambda repressor-like DNA-binding domains"/>
    <property type="match status" value="1"/>
</dbReference>
<dbReference type="CDD" id="cd00093">
    <property type="entry name" value="HTH_XRE"/>
    <property type="match status" value="1"/>
</dbReference>
<evidence type="ECO:0000313" key="5">
    <source>
        <dbReference type="Proteomes" id="UP000093267"/>
    </source>
</evidence>
<dbReference type="Pfam" id="PF01381">
    <property type="entry name" value="HTH_3"/>
    <property type="match status" value="1"/>
</dbReference>
<organism evidence="3 5">
    <name type="scientific">Secundilactobacillus paracollinoides</name>
    <dbReference type="NCBI Taxonomy" id="240427"/>
    <lineage>
        <taxon>Bacteria</taxon>
        <taxon>Bacillati</taxon>
        <taxon>Bacillota</taxon>
        <taxon>Bacilli</taxon>
        <taxon>Lactobacillales</taxon>
        <taxon>Lactobacillaceae</taxon>
        <taxon>Secundilactobacillus</taxon>
    </lineage>
</organism>